<keyword evidence="4" id="KW-1185">Reference proteome</keyword>
<feature type="chain" id="PRO_5028908126" description="Peptidase" evidence="2">
    <location>
        <begin position="32"/>
        <end position="501"/>
    </location>
</feature>
<dbReference type="AlphaFoldDB" id="A0A7H0HW63"/>
<protein>
    <recommendedName>
        <fullName evidence="5">Peptidase</fullName>
    </recommendedName>
</protein>
<evidence type="ECO:0000256" key="2">
    <source>
        <dbReference type="SAM" id="SignalP"/>
    </source>
</evidence>
<name>A0A7H0HW63_9ACTN</name>
<sequence length="501" mass="53083">MAGTAGRLLRGAAALGASLALLGGSAGVVRAEEPAYAMEVESALRLPPAGSRDQQPSYHAHLDRPKGDVPRDYVFTWDFSELAGFVDVGVEPHSGDRCTVGGTRMSCRHRVVDGNPLVPTPRLRAVRGARDGRSGHLRVTAESEGVTVRGASTLVRVGGAELLALQVPLDRRPFVGEVQRPRYSFVNNGTLPAGRVLLALTVTRGMDLPRTAGNCEYADLPGPVETGFALCSFDGPFRPGAVYRADRGIEVRTGERALVDTLKYEFLADAPAVRERLRAGLVLTRGTGPSAVMREEGSDPPPADRLRDAAGFYEPRARNTTDLQVLGDTAFAAPGERFSVDLGVRNNGPAWITWRGAGDPGSLATVWFTPPPGTKVVSKPDRCQAASAEGKVYRDGLGAPVYTCALVGHVLEDQRHVLRFGLLAEEEVENARGRIELLGGTHQFRPDDDAEPDNNTASVVVNPAEAAEGTQGVLAFALGAAAVALAGGALAAVVRRRRRAA</sequence>
<dbReference type="KEGG" id="sgj:IAG43_18895"/>
<feature type="transmembrane region" description="Helical" evidence="1">
    <location>
        <begin position="473"/>
        <end position="494"/>
    </location>
</feature>
<dbReference type="EMBL" id="CP060825">
    <property type="protein sequence ID" value="QNP64779.1"/>
    <property type="molecule type" value="Genomic_DNA"/>
</dbReference>
<keyword evidence="2" id="KW-0732">Signal</keyword>
<evidence type="ECO:0000256" key="1">
    <source>
        <dbReference type="SAM" id="Phobius"/>
    </source>
</evidence>
<proteinExistence type="predicted"/>
<evidence type="ECO:0008006" key="5">
    <source>
        <dbReference type="Google" id="ProtNLM"/>
    </source>
</evidence>
<reference evidence="3 4" key="1">
    <citation type="submission" date="2020-08" db="EMBL/GenBank/DDBJ databases">
        <title>A novel species.</title>
        <authorList>
            <person name="Gao J."/>
        </authorList>
    </citation>
    <scope>NUCLEOTIDE SEQUENCE [LARGE SCALE GENOMIC DNA]</scope>
    <source>
        <strain evidence="3 4">CRPJ-33</strain>
    </source>
</reference>
<evidence type="ECO:0000313" key="4">
    <source>
        <dbReference type="Proteomes" id="UP000516230"/>
    </source>
</evidence>
<gene>
    <name evidence="3" type="ORF">IAG43_18895</name>
</gene>
<feature type="signal peptide" evidence="2">
    <location>
        <begin position="1"/>
        <end position="31"/>
    </location>
</feature>
<evidence type="ECO:0000313" key="3">
    <source>
        <dbReference type="EMBL" id="QNP64779.1"/>
    </source>
</evidence>
<organism evidence="3 4">
    <name type="scientific">Streptomyces genisteinicus</name>
    <dbReference type="NCBI Taxonomy" id="2768068"/>
    <lineage>
        <taxon>Bacteria</taxon>
        <taxon>Bacillati</taxon>
        <taxon>Actinomycetota</taxon>
        <taxon>Actinomycetes</taxon>
        <taxon>Kitasatosporales</taxon>
        <taxon>Streptomycetaceae</taxon>
        <taxon>Streptomyces</taxon>
    </lineage>
</organism>
<keyword evidence="1" id="KW-0812">Transmembrane</keyword>
<keyword evidence="1" id="KW-0472">Membrane</keyword>
<keyword evidence="1" id="KW-1133">Transmembrane helix</keyword>
<dbReference type="Proteomes" id="UP000516230">
    <property type="component" value="Chromosome"/>
</dbReference>
<dbReference type="RefSeq" id="WP_187741881.1">
    <property type="nucleotide sequence ID" value="NZ_CP060825.1"/>
</dbReference>
<accession>A0A7H0HW63</accession>